<evidence type="ECO:0000256" key="2">
    <source>
        <dbReference type="ARBA" id="ARBA00010100"/>
    </source>
</evidence>
<feature type="transmembrane region" description="Helical" evidence="8">
    <location>
        <begin position="155"/>
        <end position="179"/>
    </location>
</feature>
<dbReference type="PANTHER" id="PTHR30003">
    <property type="entry name" value="L-LACTATE PERMEASE"/>
    <property type="match status" value="1"/>
</dbReference>
<dbReference type="RefSeq" id="WP_070403301.1">
    <property type="nucleotide sequence ID" value="NZ_BJVW01000001.1"/>
</dbReference>
<comment type="similarity">
    <text evidence="2 8">Belongs to the lactate permease family.</text>
</comment>
<dbReference type="AlphaFoldDB" id="A0A1D8UW81"/>
<feature type="transmembrane region" description="Helical" evidence="8">
    <location>
        <begin position="116"/>
        <end position="149"/>
    </location>
</feature>
<feature type="transmembrane region" description="Helical" evidence="8">
    <location>
        <begin position="327"/>
        <end position="345"/>
    </location>
</feature>
<gene>
    <name evidence="9" type="ORF">A0U89_12085</name>
</gene>
<evidence type="ECO:0000256" key="5">
    <source>
        <dbReference type="ARBA" id="ARBA00022692"/>
    </source>
</evidence>
<evidence type="ECO:0000256" key="3">
    <source>
        <dbReference type="ARBA" id="ARBA00022448"/>
    </source>
</evidence>
<feature type="transmembrane region" description="Helical" evidence="8">
    <location>
        <begin position="41"/>
        <end position="58"/>
    </location>
</feature>
<reference evidence="9 10" key="1">
    <citation type="journal article" date="2016" name="Microb. Cell Fact.">
        <title>Dissection of exopolysaccharide biosynthesis in Kozakia baliensis.</title>
        <authorList>
            <person name="Brandt J.U."/>
            <person name="Jakob F."/>
            <person name="Behr J."/>
            <person name="Geissler A.J."/>
            <person name="Vogel R.F."/>
        </authorList>
    </citation>
    <scope>NUCLEOTIDE SEQUENCE [LARGE SCALE GENOMIC DNA]</scope>
    <source>
        <strain evidence="9 10">DSM 14400</strain>
    </source>
</reference>
<dbReference type="NCBIfam" id="TIGR00795">
    <property type="entry name" value="lctP"/>
    <property type="match status" value="1"/>
</dbReference>
<proteinExistence type="inferred from homology"/>
<sequence>MHAWQQNYDPLGDLFLSSAVALIPIVFFFLALLVMKLKGHIACTITVLLTALVATLFYKMPLSYALASAAYGFLYGLWPIAWIILAAVFLYKLSVKTGHFEIIRGSIVSVSDDQRIQVLLVAYGFGAFLEGAAGFGAPVAITTALLVGLGVPPLYAGGLCLIANAAPGAFGAMGIPVIVGGQVIGAEPIAVAYNVVPSIAVLSFVLPYVLVALVDGWRGIRETWPAISVTAIVFTVTQSGTVLLVGPELPDIVASLCTLMVLPMFLKVWRPAHSFRFPAAEKEAVIVEDTYTRGEMLRAWAPFIVLTVCVALWSVPPFKKLFIGNGPLAWTVYSFPFPLLHDAVLKMPPVTAGPTPYHAIFKLDFVSSVGTAIMIAGIISVFVLGAKVQEAGRIFVQTLKELRIPFYSIGMVLAFAFLANYSGLSATLALLFADASSAFTFLSPILGWLGVFLTGSDTSSNALFGGLQAATGHQIGVSGPLLVAANTVGGAVGKMISPQSIAVACAAIGFVGREGDLLRFTLKWSVLLVVMVGIVVTLQAYVFS</sequence>
<dbReference type="GO" id="GO:0015295">
    <property type="term" value="F:solute:proton symporter activity"/>
    <property type="evidence" value="ECO:0007669"/>
    <property type="project" value="TreeGrafter"/>
</dbReference>
<keyword evidence="5 8" id="KW-0812">Transmembrane</keyword>
<keyword evidence="10" id="KW-1185">Reference proteome</keyword>
<feature type="transmembrane region" description="Helical" evidence="8">
    <location>
        <begin position="524"/>
        <end position="543"/>
    </location>
</feature>
<protein>
    <recommendedName>
        <fullName evidence="8">L-lactate permease</fullName>
    </recommendedName>
</protein>
<feature type="transmembrane region" description="Helical" evidence="8">
    <location>
        <begin position="365"/>
        <end position="385"/>
    </location>
</feature>
<feature type="transmembrane region" description="Helical" evidence="8">
    <location>
        <begin position="70"/>
        <end position="95"/>
    </location>
</feature>
<dbReference type="InterPro" id="IPR003804">
    <property type="entry name" value="Lactate_perm"/>
</dbReference>
<keyword evidence="4" id="KW-1003">Cell membrane</keyword>
<evidence type="ECO:0000313" key="9">
    <source>
        <dbReference type="EMBL" id="AOX17757.1"/>
    </source>
</evidence>
<evidence type="ECO:0000256" key="4">
    <source>
        <dbReference type="ARBA" id="ARBA00022475"/>
    </source>
</evidence>
<dbReference type="OrthoDB" id="9761056at2"/>
<evidence type="ECO:0000313" key="10">
    <source>
        <dbReference type="Proteomes" id="UP000179145"/>
    </source>
</evidence>
<feature type="transmembrane region" description="Helical" evidence="8">
    <location>
        <begin position="14"/>
        <end position="34"/>
    </location>
</feature>
<accession>A0A1D8UW81</accession>
<dbReference type="KEGG" id="kba:A0U89_12085"/>
<dbReference type="GO" id="GO:0015129">
    <property type="term" value="F:lactate transmembrane transporter activity"/>
    <property type="evidence" value="ECO:0007669"/>
    <property type="project" value="UniProtKB-UniRule"/>
</dbReference>
<dbReference type="EMBL" id="CP014674">
    <property type="protein sequence ID" value="AOX17757.1"/>
    <property type="molecule type" value="Genomic_DNA"/>
</dbReference>
<dbReference type="Pfam" id="PF02652">
    <property type="entry name" value="Lactate_perm"/>
    <property type="match status" value="1"/>
</dbReference>
<feature type="transmembrane region" description="Helical" evidence="8">
    <location>
        <begin position="495"/>
        <end position="512"/>
    </location>
</feature>
<feature type="transmembrane region" description="Helical" evidence="8">
    <location>
        <begin position="297"/>
        <end position="315"/>
    </location>
</feature>
<feature type="transmembrane region" description="Helical" evidence="8">
    <location>
        <begin position="406"/>
        <end position="432"/>
    </location>
</feature>
<dbReference type="eggNOG" id="COG1620">
    <property type="taxonomic scope" value="Bacteria"/>
</dbReference>
<comment type="caution">
    <text evidence="8">Lacks conserved residue(s) required for the propagation of feature annotation.</text>
</comment>
<evidence type="ECO:0000256" key="1">
    <source>
        <dbReference type="ARBA" id="ARBA00004651"/>
    </source>
</evidence>
<keyword evidence="3 8" id="KW-0813">Transport</keyword>
<comment type="function">
    <text evidence="8">Uptake of L-lactate across the membrane. Can also transport D-lactate and glycolate.</text>
</comment>
<dbReference type="GO" id="GO:0005886">
    <property type="term" value="C:plasma membrane"/>
    <property type="evidence" value="ECO:0007669"/>
    <property type="project" value="UniProtKB-SubCell"/>
</dbReference>
<evidence type="ECO:0000256" key="6">
    <source>
        <dbReference type="ARBA" id="ARBA00022989"/>
    </source>
</evidence>
<dbReference type="STRING" id="153496.A0U89_12085"/>
<feature type="transmembrane region" description="Helical" evidence="8">
    <location>
        <begin position="438"/>
        <end position="455"/>
    </location>
</feature>
<feature type="transmembrane region" description="Helical" evidence="8">
    <location>
        <begin position="226"/>
        <end position="245"/>
    </location>
</feature>
<keyword evidence="6 8" id="KW-1133">Transmembrane helix</keyword>
<keyword evidence="7 8" id="KW-0472">Membrane</keyword>
<feature type="transmembrane region" description="Helical" evidence="8">
    <location>
        <begin position="462"/>
        <end position="483"/>
    </location>
</feature>
<evidence type="ECO:0000256" key="8">
    <source>
        <dbReference type="RuleBase" id="RU365092"/>
    </source>
</evidence>
<name>A0A1D8UW81_9PROT</name>
<dbReference type="PANTHER" id="PTHR30003:SF0">
    <property type="entry name" value="GLYCOLATE PERMEASE GLCA-RELATED"/>
    <property type="match status" value="1"/>
</dbReference>
<feature type="transmembrane region" description="Helical" evidence="8">
    <location>
        <begin position="252"/>
        <end position="269"/>
    </location>
</feature>
<evidence type="ECO:0000256" key="7">
    <source>
        <dbReference type="ARBA" id="ARBA00023136"/>
    </source>
</evidence>
<dbReference type="Proteomes" id="UP000179145">
    <property type="component" value="Chromosome"/>
</dbReference>
<organism evidence="9 10">
    <name type="scientific">Kozakia baliensis</name>
    <dbReference type="NCBI Taxonomy" id="153496"/>
    <lineage>
        <taxon>Bacteria</taxon>
        <taxon>Pseudomonadati</taxon>
        <taxon>Pseudomonadota</taxon>
        <taxon>Alphaproteobacteria</taxon>
        <taxon>Acetobacterales</taxon>
        <taxon>Acetobacteraceae</taxon>
        <taxon>Kozakia</taxon>
    </lineage>
</organism>
<feature type="transmembrane region" description="Helical" evidence="8">
    <location>
        <begin position="191"/>
        <end position="214"/>
    </location>
</feature>
<keyword evidence="8" id="KW-0997">Cell inner membrane</keyword>
<comment type="subcellular location">
    <subcellularLocation>
        <location evidence="8">Cell inner membrane</location>
        <topology evidence="8">Multi-pass membrane protein</topology>
    </subcellularLocation>
    <subcellularLocation>
        <location evidence="1">Cell membrane</location>
        <topology evidence="1">Multi-pass membrane protein</topology>
    </subcellularLocation>
</comment>